<keyword evidence="1" id="KW-0547">Nucleotide-binding</keyword>
<dbReference type="InterPro" id="IPR003778">
    <property type="entry name" value="CT_A_B"/>
</dbReference>
<dbReference type="InterPro" id="IPR052708">
    <property type="entry name" value="PxpC"/>
</dbReference>
<name>A0A4R4E2P7_9BACL</name>
<evidence type="ECO:0000256" key="3">
    <source>
        <dbReference type="ARBA" id="ARBA00022840"/>
    </source>
</evidence>
<keyword evidence="2" id="KW-0378">Hydrolase</keyword>
<dbReference type="Pfam" id="PF02626">
    <property type="entry name" value="CT_A_B"/>
    <property type="match status" value="1"/>
</dbReference>
<evidence type="ECO:0000256" key="1">
    <source>
        <dbReference type="ARBA" id="ARBA00022741"/>
    </source>
</evidence>
<evidence type="ECO:0000259" key="4">
    <source>
        <dbReference type="SMART" id="SM00797"/>
    </source>
</evidence>
<comment type="caution">
    <text evidence="5">The sequence shown here is derived from an EMBL/GenBank/DDBJ whole genome shotgun (WGS) entry which is preliminary data.</text>
</comment>
<dbReference type="GO" id="GO:0016740">
    <property type="term" value="F:transferase activity"/>
    <property type="evidence" value="ECO:0007669"/>
    <property type="project" value="UniProtKB-KW"/>
</dbReference>
<keyword evidence="3" id="KW-0067">ATP-binding</keyword>
<dbReference type="SUPFAM" id="SSF50891">
    <property type="entry name" value="Cyclophilin-like"/>
    <property type="match status" value="1"/>
</dbReference>
<dbReference type="RefSeq" id="WP_132419940.1">
    <property type="nucleotide sequence ID" value="NZ_SKFG01000029.1"/>
</dbReference>
<dbReference type="EMBL" id="SKFG01000029">
    <property type="protein sequence ID" value="TCZ73804.1"/>
    <property type="molecule type" value="Genomic_DNA"/>
</dbReference>
<feature type="domain" description="Carboxyltransferase" evidence="4">
    <location>
        <begin position="24"/>
        <end position="320"/>
    </location>
</feature>
<evidence type="ECO:0000256" key="2">
    <source>
        <dbReference type="ARBA" id="ARBA00022801"/>
    </source>
</evidence>
<dbReference type="NCBIfam" id="TIGR00724">
    <property type="entry name" value="urea_amlyse_rel"/>
    <property type="match status" value="1"/>
</dbReference>
<dbReference type="GO" id="GO:0016787">
    <property type="term" value="F:hydrolase activity"/>
    <property type="evidence" value="ECO:0007669"/>
    <property type="project" value="UniProtKB-KW"/>
</dbReference>
<evidence type="ECO:0000313" key="6">
    <source>
        <dbReference type="Proteomes" id="UP000295418"/>
    </source>
</evidence>
<dbReference type="SMART" id="SM00797">
    <property type="entry name" value="AHS2"/>
    <property type="match status" value="1"/>
</dbReference>
<organism evidence="5 6">
    <name type="scientific">Paenibacillus albiflavus</name>
    <dbReference type="NCBI Taxonomy" id="2545760"/>
    <lineage>
        <taxon>Bacteria</taxon>
        <taxon>Bacillati</taxon>
        <taxon>Bacillota</taxon>
        <taxon>Bacilli</taxon>
        <taxon>Bacillales</taxon>
        <taxon>Paenibacillaceae</taxon>
        <taxon>Paenibacillus</taxon>
    </lineage>
</organism>
<dbReference type="Gene3D" id="2.40.100.10">
    <property type="entry name" value="Cyclophilin-like"/>
    <property type="match status" value="1"/>
</dbReference>
<dbReference type="Proteomes" id="UP000295418">
    <property type="component" value="Unassembled WGS sequence"/>
</dbReference>
<reference evidence="5 6" key="1">
    <citation type="submission" date="2019-03" db="EMBL/GenBank/DDBJ databases">
        <authorList>
            <person name="Kim M.K.M."/>
        </authorList>
    </citation>
    <scope>NUCLEOTIDE SEQUENCE [LARGE SCALE GENOMIC DNA]</scope>
    <source>
        <strain evidence="5 6">18JY21-1</strain>
    </source>
</reference>
<accession>A0A4R4E2P7</accession>
<proteinExistence type="predicted"/>
<dbReference type="PANTHER" id="PTHR43309:SF5">
    <property type="entry name" value="5-OXOPROLINASE SUBUNIT C"/>
    <property type="match status" value="1"/>
</dbReference>
<dbReference type="GO" id="GO:0005524">
    <property type="term" value="F:ATP binding"/>
    <property type="evidence" value="ECO:0007669"/>
    <property type="project" value="UniProtKB-KW"/>
</dbReference>
<dbReference type="OrthoDB" id="9782422at2"/>
<keyword evidence="6" id="KW-1185">Reference proteome</keyword>
<sequence>MSVEVITPGLNTTVQDLGRYGYQQQGVSSCGAMDDLALQMANLLVGNSSADAVLEITMQGPHLLFLQDMLIAICGGDFSPTINGNPVSSDRTVWISKGSVLQFGFVKQGCRAYLAVAGGWDVPIVMGSRSTDLRAGFGGFEGRRLKAGDHLRANPDGPSSQMIAEQLRSSASQVSFYQTDWFISRGNFWTSDETVIRVIRGDQFEQFSDESRDAFFSQTFQVSPQSDRMGYRLSGPTLSLISPQELISAAVAVGTIQVPPNGQPIILMADRQTIGGYPKIGYVASADLAKVAQFRPGQMLRFEEISPREAQKALYERNLLLRKIKLGMEVYMSGR</sequence>
<dbReference type="AlphaFoldDB" id="A0A4R4E2P7"/>
<keyword evidence="5" id="KW-0808">Transferase</keyword>
<evidence type="ECO:0000313" key="5">
    <source>
        <dbReference type="EMBL" id="TCZ73804.1"/>
    </source>
</evidence>
<gene>
    <name evidence="5" type="ORF">E0485_20525</name>
</gene>
<dbReference type="PANTHER" id="PTHR43309">
    <property type="entry name" value="5-OXOPROLINASE SUBUNIT C"/>
    <property type="match status" value="1"/>
</dbReference>
<protein>
    <submittedName>
        <fullName evidence="5">Biotin-dependent carboxyltransferase family protein</fullName>
    </submittedName>
</protein>
<dbReference type="InterPro" id="IPR029000">
    <property type="entry name" value="Cyclophilin-like_dom_sf"/>
</dbReference>